<comment type="caution">
    <text evidence="11">The sequence shown here is derived from an EMBL/GenBank/DDBJ whole genome shotgun (WGS) entry which is preliminary data.</text>
</comment>
<dbReference type="AlphaFoldDB" id="A0A4Z1B8R8"/>
<evidence type="ECO:0000256" key="3">
    <source>
        <dbReference type="ARBA" id="ARBA00022692"/>
    </source>
</evidence>
<feature type="domain" description="PspC-related ToastRack" evidence="10">
    <location>
        <begin position="389"/>
        <end position="516"/>
    </location>
</feature>
<organism evidence="11 12">
    <name type="scientific">Empedobacter tilapiae</name>
    <dbReference type="NCBI Taxonomy" id="2491114"/>
    <lineage>
        <taxon>Bacteria</taxon>
        <taxon>Pseudomonadati</taxon>
        <taxon>Bacteroidota</taxon>
        <taxon>Flavobacteriia</taxon>
        <taxon>Flavobacteriales</taxon>
        <taxon>Weeksellaceae</taxon>
        <taxon>Empedobacter</taxon>
    </lineage>
</organism>
<feature type="transmembrane region" description="Helical" evidence="7">
    <location>
        <begin position="150"/>
        <end position="180"/>
    </location>
</feature>
<feature type="transmembrane region" description="Helical" evidence="7">
    <location>
        <begin position="234"/>
        <end position="258"/>
    </location>
</feature>
<feature type="domain" description="PspC-related transmembrane region" evidence="9">
    <location>
        <begin position="210"/>
        <end position="342"/>
    </location>
</feature>
<keyword evidence="2" id="KW-1003">Cell membrane</keyword>
<accession>A0A4Z1B8R8</accession>
<dbReference type="GO" id="GO:0005886">
    <property type="term" value="C:plasma membrane"/>
    <property type="evidence" value="ECO:0007669"/>
    <property type="project" value="UniProtKB-SubCell"/>
</dbReference>
<protein>
    <submittedName>
        <fullName evidence="11">PspC domain-containing protein</fullName>
    </submittedName>
</protein>
<evidence type="ECO:0000256" key="4">
    <source>
        <dbReference type="ARBA" id="ARBA00022989"/>
    </source>
</evidence>
<proteinExistence type="predicted"/>
<evidence type="ECO:0000256" key="7">
    <source>
        <dbReference type="SAM" id="Phobius"/>
    </source>
</evidence>
<feature type="compositionally biased region" description="Low complexity" evidence="6">
    <location>
        <begin position="95"/>
        <end position="116"/>
    </location>
</feature>
<evidence type="ECO:0000256" key="2">
    <source>
        <dbReference type="ARBA" id="ARBA00022475"/>
    </source>
</evidence>
<dbReference type="InterPro" id="IPR007168">
    <property type="entry name" value="Phageshock_PspC_N"/>
</dbReference>
<evidence type="ECO:0000256" key="6">
    <source>
        <dbReference type="SAM" id="MobiDB-lite"/>
    </source>
</evidence>
<name>A0A4Z1B8R8_9FLAO</name>
<dbReference type="OrthoDB" id="5772680at2"/>
<feature type="transmembrane region" description="Helical" evidence="7">
    <location>
        <begin position="315"/>
        <end position="336"/>
    </location>
</feature>
<sequence>MDKTVSISIGGFSFVLDEIAYNKLKTYLQDVKTSLRGTEGVEDIIEDVEIRISELFRERLKFREVVNEDDINFVIATMGHPDQYKVEEDEENEKTSTNSSYNYSSNNQSYGGQQTGAKRLYRDPDDTIVTGLSAGLAHYMGVDPWFVRSIWLVLGILGIFTAGVSFFLVVFCYFILLIFVPKAKTTSEKLQMYGQPANIDTLKKNVEQASEAVVSGSKELSNKLGGAFGVFGRVLLWFIGFIILSTGIGLIIGGFFFFFTTWTEMPTELFGYLVEEEWMSMAAKIFGGILMVIPGVLLTILGVKCFWNRVKVSKAVIFGAIALWFVALFAIIGISVSTASKFRNSVEMTQEKSYVIPSDTLQVYFRENNEGNLKFKTFNDLDQLIDADGNLIIPIDDIFEIEESTDDKLHIQVTYSSKGGSKEEAKRNLEAIRYNYELNGNKLYLDEFIKIPKDGKFRNQTVDIKLYVPKNKLIHTNNTDRMTIINNDNDRDYLYDLKNKFIGYNGKKFVCLNCQKDSDSEEDINLDSEDLNINVNDGNDSAKVIIDKNGLRVESNGKSAGVGYIDNSKSKKDKSNQEIHYKDDTDSININYRNHSNNR</sequence>
<feature type="region of interest" description="Disordered" evidence="6">
    <location>
        <begin position="557"/>
        <end position="578"/>
    </location>
</feature>
<evidence type="ECO:0000259" key="8">
    <source>
        <dbReference type="Pfam" id="PF04024"/>
    </source>
</evidence>
<dbReference type="Pfam" id="PF22744">
    <property type="entry name" value="Toast-rack_PspC-Cterm"/>
    <property type="match status" value="1"/>
</dbReference>
<keyword evidence="4 7" id="KW-1133">Transmembrane helix</keyword>
<feature type="transmembrane region" description="Helical" evidence="7">
    <location>
        <begin position="278"/>
        <end position="303"/>
    </location>
</feature>
<evidence type="ECO:0000313" key="12">
    <source>
        <dbReference type="Proteomes" id="UP000297998"/>
    </source>
</evidence>
<evidence type="ECO:0000256" key="5">
    <source>
        <dbReference type="ARBA" id="ARBA00023136"/>
    </source>
</evidence>
<dbReference type="Pfam" id="PF04024">
    <property type="entry name" value="PspC"/>
    <property type="match status" value="1"/>
</dbReference>
<feature type="compositionally biased region" description="Basic and acidic residues" evidence="6">
    <location>
        <begin position="568"/>
        <end position="578"/>
    </location>
</feature>
<feature type="region of interest" description="Disordered" evidence="6">
    <location>
        <begin position="84"/>
        <end position="116"/>
    </location>
</feature>
<dbReference type="EMBL" id="SRPE01000004">
    <property type="protein sequence ID" value="TGN27826.1"/>
    <property type="molecule type" value="Genomic_DNA"/>
</dbReference>
<feature type="domain" description="Phage shock protein PspC N-terminal" evidence="8">
    <location>
        <begin position="118"/>
        <end position="183"/>
    </location>
</feature>
<dbReference type="PANTHER" id="PTHR33885">
    <property type="entry name" value="PHAGE SHOCK PROTEIN C"/>
    <property type="match status" value="1"/>
</dbReference>
<dbReference type="Pfam" id="PF22571">
    <property type="entry name" value="LiaI-LiaF-TM_PspC"/>
    <property type="match status" value="1"/>
</dbReference>
<keyword evidence="5 7" id="KW-0472">Membrane</keyword>
<reference evidence="11 12" key="1">
    <citation type="submission" date="2019-03" db="EMBL/GenBank/DDBJ databases">
        <title>Empedobacter tilapiae sp. nov., isolated from an intestine of Nile tilapia Oreochromis niloticus.</title>
        <authorList>
            <person name="Kim Y.-O."/>
            <person name="Yoon J.-H."/>
        </authorList>
    </citation>
    <scope>NUCLEOTIDE SEQUENCE [LARGE SCALE GENOMIC DNA]</scope>
    <source>
        <strain evidence="11 12">MRS2</strain>
    </source>
</reference>
<dbReference type="RefSeq" id="WP_135835015.1">
    <property type="nucleotide sequence ID" value="NZ_CAUQWU010000003.1"/>
</dbReference>
<dbReference type="InterPro" id="IPR054319">
    <property type="entry name" value="PspC-rel_ToastRack"/>
</dbReference>
<evidence type="ECO:0000256" key="1">
    <source>
        <dbReference type="ARBA" id="ARBA00004162"/>
    </source>
</evidence>
<dbReference type="Proteomes" id="UP000297998">
    <property type="component" value="Unassembled WGS sequence"/>
</dbReference>
<evidence type="ECO:0000313" key="11">
    <source>
        <dbReference type="EMBL" id="TGN27826.1"/>
    </source>
</evidence>
<comment type="subcellular location">
    <subcellularLocation>
        <location evidence="1">Cell membrane</location>
        <topology evidence="1">Single-pass membrane protein</topology>
    </subcellularLocation>
</comment>
<keyword evidence="12" id="KW-1185">Reference proteome</keyword>
<evidence type="ECO:0000259" key="9">
    <source>
        <dbReference type="Pfam" id="PF22571"/>
    </source>
</evidence>
<dbReference type="InterPro" id="IPR054321">
    <property type="entry name" value="PspC-rel_TM"/>
</dbReference>
<dbReference type="InterPro" id="IPR052027">
    <property type="entry name" value="PspC"/>
</dbReference>
<dbReference type="PANTHER" id="PTHR33885:SF3">
    <property type="entry name" value="PHAGE SHOCK PROTEIN C"/>
    <property type="match status" value="1"/>
</dbReference>
<gene>
    <name evidence="11" type="ORF">E4J94_06335</name>
</gene>
<keyword evidence="3 7" id="KW-0812">Transmembrane</keyword>
<evidence type="ECO:0000259" key="10">
    <source>
        <dbReference type="Pfam" id="PF22744"/>
    </source>
</evidence>